<protein>
    <submittedName>
        <fullName evidence="1">Uncharacterized protein</fullName>
    </submittedName>
</protein>
<organism evidence="1 2">
    <name type="scientific">Wickerhamomyces pijperi</name>
    <name type="common">Yeast</name>
    <name type="synonym">Pichia pijperi</name>
    <dbReference type="NCBI Taxonomy" id="599730"/>
    <lineage>
        <taxon>Eukaryota</taxon>
        <taxon>Fungi</taxon>
        <taxon>Dikarya</taxon>
        <taxon>Ascomycota</taxon>
        <taxon>Saccharomycotina</taxon>
        <taxon>Saccharomycetes</taxon>
        <taxon>Phaffomycetales</taxon>
        <taxon>Wickerhamomycetaceae</taxon>
        <taxon>Wickerhamomyces</taxon>
    </lineage>
</organism>
<dbReference type="Proteomes" id="UP000774326">
    <property type="component" value="Unassembled WGS sequence"/>
</dbReference>
<dbReference type="EMBL" id="JAEUBG010002748">
    <property type="protein sequence ID" value="KAH3684085.1"/>
    <property type="molecule type" value="Genomic_DNA"/>
</dbReference>
<reference evidence="1" key="2">
    <citation type="submission" date="2021-01" db="EMBL/GenBank/DDBJ databases">
        <authorList>
            <person name="Schikora-Tamarit M.A."/>
        </authorList>
    </citation>
    <scope>NUCLEOTIDE SEQUENCE</scope>
    <source>
        <strain evidence="1">CBS2887</strain>
    </source>
</reference>
<accession>A0A9P8Q6X2</accession>
<reference evidence="1" key="1">
    <citation type="journal article" date="2021" name="Open Biol.">
        <title>Shared evolutionary footprints suggest mitochondrial oxidative damage underlies multiple complex I losses in fungi.</title>
        <authorList>
            <person name="Schikora-Tamarit M.A."/>
            <person name="Marcet-Houben M."/>
            <person name="Nosek J."/>
            <person name="Gabaldon T."/>
        </authorList>
    </citation>
    <scope>NUCLEOTIDE SEQUENCE</scope>
    <source>
        <strain evidence="1">CBS2887</strain>
    </source>
</reference>
<comment type="caution">
    <text evidence="1">The sequence shown here is derived from an EMBL/GenBank/DDBJ whole genome shotgun (WGS) entry which is preliminary data.</text>
</comment>
<evidence type="ECO:0000313" key="2">
    <source>
        <dbReference type="Proteomes" id="UP000774326"/>
    </source>
</evidence>
<sequence length="277" mass="31985">MNDSEIYAILSSMKEQSSIHEQVEQDSDIDFLFDSDDDLADTYNSNTTCLSDEEDFDTGNVNYAFGGICPIEESELILSDEEEEEELEAEEMYEDHVEIPLHSYDDFNMPQVTYCNDTVPGLKSILKTAGCNYGNTQKKTITFNASVTVCEFQKYFHYKTWHEIEALNERCKDWDNCDSKTSETSDEDWSNVVNIQDGAEILRSNQRKLRQASSQQQEVYFTELTPSVELIAKYRSKGKIKSKNAFRSKPSYGKLYNKENSIMKHRGIKSLRRVFDN</sequence>
<proteinExistence type="predicted"/>
<gene>
    <name evidence="1" type="ORF">WICPIJ_004943</name>
</gene>
<evidence type="ECO:0000313" key="1">
    <source>
        <dbReference type="EMBL" id="KAH3684085.1"/>
    </source>
</evidence>
<keyword evidence="2" id="KW-1185">Reference proteome</keyword>
<dbReference type="AlphaFoldDB" id="A0A9P8Q6X2"/>
<name>A0A9P8Q6X2_WICPI</name>